<evidence type="ECO:0000313" key="9">
    <source>
        <dbReference type="Proteomes" id="UP000652761"/>
    </source>
</evidence>
<evidence type="ECO:0000256" key="6">
    <source>
        <dbReference type="SAM" id="Phobius"/>
    </source>
</evidence>
<sequence length="172" mass="18618">MALQAPAGLKPAAMAMPKASATPLSPPPGAQLGLRRPPDCHALRSSFSPSVHLLLLPLRRGSPPSAATAPKFSMRVASKQAYICRDCGYIYNDRTPFEKLPDNYFCPVCGAPKRRFRAYEPAVVKNANDMDVRKARKAQLKRDEAIGNALPFAIALGVAALAGLFFFLNSTY</sequence>
<evidence type="ECO:0000259" key="7">
    <source>
        <dbReference type="PROSITE" id="PS50903"/>
    </source>
</evidence>
<comment type="caution">
    <text evidence="8">The sequence shown here is derived from an EMBL/GenBank/DDBJ whole genome shotgun (WGS) entry which is preliminary data.</text>
</comment>
<dbReference type="Proteomes" id="UP000652761">
    <property type="component" value="Unassembled WGS sequence"/>
</dbReference>
<keyword evidence="2" id="KW-0479">Metal-binding</keyword>
<dbReference type="AlphaFoldDB" id="A0A843XIU4"/>
<feature type="transmembrane region" description="Helical" evidence="6">
    <location>
        <begin position="145"/>
        <end position="168"/>
    </location>
</feature>
<dbReference type="InterPro" id="IPR024935">
    <property type="entry name" value="Rubredoxin_dom"/>
</dbReference>
<evidence type="ECO:0000313" key="8">
    <source>
        <dbReference type="EMBL" id="MQM19162.1"/>
    </source>
</evidence>
<dbReference type="PANTHER" id="PTHR48136">
    <property type="entry name" value="RUBREDOXIN-LIKE SUPERFAMILY PROTEIN"/>
    <property type="match status" value="1"/>
</dbReference>
<accession>A0A843XIU4</accession>
<dbReference type="SMR" id="A0A843XIU4"/>
<keyword evidence="9" id="KW-1185">Reference proteome</keyword>
<dbReference type="InterPro" id="IPR048574">
    <property type="entry name" value="RUBY_RBDX"/>
</dbReference>
<dbReference type="CDD" id="cd00730">
    <property type="entry name" value="rubredoxin"/>
    <property type="match status" value="1"/>
</dbReference>
<dbReference type="EMBL" id="NMUH01008708">
    <property type="protein sequence ID" value="MQM19162.1"/>
    <property type="molecule type" value="Genomic_DNA"/>
</dbReference>
<evidence type="ECO:0000256" key="3">
    <source>
        <dbReference type="ARBA" id="ARBA00022982"/>
    </source>
</evidence>
<keyword evidence="3" id="KW-0249">Electron transport</keyword>
<dbReference type="OrthoDB" id="408899at2759"/>
<dbReference type="InterPro" id="IPR024934">
    <property type="entry name" value="Rubredoxin-like_dom"/>
</dbReference>
<protein>
    <recommendedName>
        <fullName evidence="7">Rubredoxin-like domain-containing protein</fullName>
    </recommendedName>
</protein>
<feature type="domain" description="Rubredoxin-like" evidence="7">
    <location>
        <begin position="79"/>
        <end position="119"/>
    </location>
</feature>
<proteinExistence type="predicted"/>
<organism evidence="8 9">
    <name type="scientific">Colocasia esculenta</name>
    <name type="common">Wild taro</name>
    <name type="synonym">Arum esculentum</name>
    <dbReference type="NCBI Taxonomy" id="4460"/>
    <lineage>
        <taxon>Eukaryota</taxon>
        <taxon>Viridiplantae</taxon>
        <taxon>Streptophyta</taxon>
        <taxon>Embryophyta</taxon>
        <taxon>Tracheophyta</taxon>
        <taxon>Spermatophyta</taxon>
        <taxon>Magnoliopsida</taxon>
        <taxon>Liliopsida</taxon>
        <taxon>Araceae</taxon>
        <taxon>Aroideae</taxon>
        <taxon>Colocasieae</taxon>
        <taxon>Colocasia</taxon>
    </lineage>
</organism>
<keyword evidence="6" id="KW-0472">Membrane</keyword>
<feature type="region of interest" description="Disordered" evidence="5">
    <location>
        <begin position="14"/>
        <end position="36"/>
    </location>
</feature>
<keyword evidence="6" id="KW-1133">Transmembrane helix</keyword>
<dbReference type="SUPFAM" id="SSF57802">
    <property type="entry name" value="Rubredoxin-like"/>
    <property type="match status" value="1"/>
</dbReference>
<evidence type="ECO:0000256" key="1">
    <source>
        <dbReference type="ARBA" id="ARBA00022448"/>
    </source>
</evidence>
<dbReference type="PROSITE" id="PS50903">
    <property type="entry name" value="RUBREDOXIN_LIKE"/>
    <property type="match status" value="1"/>
</dbReference>
<keyword evidence="4" id="KW-0408">Iron</keyword>
<dbReference type="PANTHER" id="PTHR48136:SF1">
    <property type="entry name" value="RUBREDOXIN-LIKE SUPERFAMILY PROTEIN"/>
    <property type="match status" value="1"/>
</dbReference>
<keyword evidence="1" id="KW-0813">Transport</keyword>
<evidence type="ECO:0000256" key="2">
    <source>
        <dbReference type="ARBA" id="ARBA00022723"/>
    </source>
</evidence>
<reference evidence="8" key="1">
    <citation type="submission" date="2017-07" db="EMBL/GenBank/DDBJ databases">
        <title>Taro Niue Genome Assembly and Annotation.</title>
        <authorList>
            <person name="Atibalentja N."/>
            <person name="Keating K."/>
            <person name="Fields C.J."/>
        </authorList>
    </citation>
    <scope>NUCLEOTIDE SEQUENCE</scope>
    <source>
        <strain evidence="8">Niue_2</strain>
        <tissue evidence="8">Leaf</tissue>
    </source>
</reference>
<dbReference type="Gene3D" id="2.20.28.10">
    <property type="match status" value="1"/>
</dbReference>
<evidence type="ECO:0000256" key="4">
    <source>
        <dbReference type="ARBA" id="ARBA00023004"/>
    </source>
</evidence>
<dbReference type="Pfam" id="PF21349">
    <property type="entry name" value="RUBY_RBDX"/>
    <property type="match status" value="1"/>
</dbReference>
<gene>
    <name evidence="8" type="ORF">Taro_052162</name>
</gene>
<evidence type="ECO:0000256" key="5">
    <source>
        <dbReference type="SAM" id="MobiDB-lite"/>
    </source>
</evidence>
<name>A0A843XIU4_COLES</name>
<dbReference type="GO" id="GO:0005506">
    <property type="term" value="F:iron ion binding"/>
    <property type="evidence" value="ECO:0007669"/>
    <property type="project" value="InterPro"/>
</dbReference>
<feature type="compositionally biased region" description="Low complexity" evidence="5">
    <location>
        <begin position="14"/>
        <end position="23"/>
    </location>
</feature>
<keyword evidence="6" id="KW-0812">Transmembrane</keyword>